<accession>A0A6F8T686</accession>
<dbReference type="EMBL" id="AP022839">
    <property type="protein sequence ID" value="BCA95918.1"/>
    <property type="molecule type" value="Genomic_DNA"/>
</dbReference>
<protein>
    <submittedName>
        <fullName evidence="1">Uncharacterized protein</fullName>
    </submittedName>
</protein>
<dbReference type="RefSeq" id="WP_173237389.1">
    <property type="nucleotide sequence ID" value="NZ_AP022839.1"/>
</dbReference>
<name>A0A6F8T686_9GAMM</name>
<dbReference type="Proteomes" id="UP000502894">
    <property type="component" value="Chromosome"/>
</dbReference>
<reference evidence="1" key="1">
    <citation type="journal article" date="2020" name="Microbiol. Resour. Announc.">
        <title>Complete Genome Sequence of Novel Psychrotolerant Legionella Strain TUM19329, Isolated from Antarctic Lake Sediment.</title>
        <authorList>
            <person name="Shimada S."/>
            <person name="Nakai R."/>
            <person name="Aoki K."/>
            <person name="Shimoeda N."/>
            <person name="Ohno G."/>
            <person name="Miyazaki Y."/>
            <person name="Kudoh S."/>
            <person name="Imura S."/>
            <person name="Watanabe K."/>
            <person name="Ishii Y."/>
            <person name="Tateda K."/>
        </authorList>
    </citation>
    <scope>NUCLEOTIDE SEQUENCE [LARGE SCALE GENOMIC DNA]</scope>
    <source>
        <strain evidence="1">TUM19329</strain>
    </source>
</reference>
<organism evidence="1 2">
    <name type="scientific">Legionella antarctica</name>
    <dbReference type="NCBI Taxonomy" id="2708020"/>
    <lineage>
        <taxon>Bacteria</taxon>
        <taxon>Pseudomonadati</taxon>
        <taxon>Pseudomonadota</taxon>
        <taxon>Gammaproteobacteria</taxon>
        <taxon>Legionellales</taxon>
        <taxon>Legionellaceae</taxon>
        <taxon>Legionella</taxon>
    </lineage>
</organism>
<keyword evidence="2" id="KW-1185">Reference proteome</keyword>
<evidence type="ECO:0000313" key="2">
    <source>
        <dbReference type="Proteomes" id="UP000502894"/>
    </source>
</evidence>
<sequence length="357" mass="40538">MTIEDLLISLTTYILRYHDSQPKNIPIIPPESNLDLLQEQYRAHALKTLMNRDVHYDEYLTGLIKEGEKDYSGRLPLLFYILNEIKVIKSMVDRTTPFSPNELECYKKQMTRMLIDLRQLVLTIKGTTYNVKYSSIVEDDKEIPEKSISLSGTASYSYLTGHSLCTSGSLLTEEVLKRFNITTTSSDKYIQDIAEEFCKARQNALLVPELLLKIQVLTNLSSSQKESIASLELDLKMKETTIQEQGGSIRALTEQVEKYSTITTKEKFHATEPPEVAETLKWKPNQDEAKVEELQEPSLSPMKPISTIKNGFGNPMMLGYAYGSLFSMHGSRFPQLRAVQNPHPAQQPPTEAPSYTE</sequence>
<proteinExistence type="predicted"/>
<dbReference type="KEGG" id="lant:TUM19329_22790"/>
<evidence type="ECO:0000313" key="1">
    <source>
        <dbReference type="EMBL" id="BCA95918.1"/>
    </source>
</evidence>
<dbReference type="AlphaFoldDB" id="A0A6F8T686"/>
<gene>
    <name evidence="1" type="ORF">TUM19329_22790</name>
</gene>